<dbReference type="Proteomes" id="UP001417504">
    <property type="component" value="Unassembled WGS sequence"/>
</dbReference>
<evidence type="ECO:0000313" key="2">
    <source>
        <dbReference type="Proteomes" id="UP001417504"/>
    </source>
</evidence>
<organism evidence="1 2">
    <name type="scientific">Stephania japonica</name>
    <dbReference type="NCBI Taxonomy" id="461633"/>
    <lineage>
        <taxon>Eukaryota</taxon>
        <taxon>Viridiplantae</taxon>
        <taxon>Streptophyta</taxon>
        <taxon>Embryophyta</taxon>
        <taxon>Tracheophyta</taxon>
        <taxon>Spermatophyta</taxon>
        <taxon>Magnoliopsida</taxon>
        <taxon>Ranunculales</taxon>
        <taxon>Menispermaceae</taxon>
        <taxon>Menispermoideae</taxon>
        <taxon>Cissampelideae</taxon>
        <taxon>Stephania</taxon>
    </lineage>
</organism>
<dbReference type="EMBL" id="JBBNAE010000011">
    <property type="protein sequence ID" value="KAK9085738.1"/>
    <property type="molecule type" value="Genomic_DNA"/>
</dbReference>
<name>A0AAP0HET3_9MAGN</name>
<evidence type="ECO:0000313" key="1">
    <source>
        <dbReference type="EMBL" id="KAK9085738.1"/>
    </source>
</evidence>
<keyword evidence="2" id="KW-1185">Reference proteome</keyword>
<comment type="caution">
    <text evidence="1">The sequence shown here is derived from an EMBL/GenBank/DDBJ whole genome shotgun (WGS) entry which is preliminary data.</text>
</comment>
<proteinExistence type="predicted"/>
<dbReference type="AlphaFoldDB" id="A0AAP0HET3"/>
<sequence length="123" mass="14115">MRVQLNDLSARMAELSVGMVKLLGIHRILVPDYRRNPIICEETKGDSFFSEEDKFEDKEEQVNFDEAPKVYVGDKDFIEDRLVFRDDGHVIEVILQSASPRVLDIVDDGVVNNYLIEKGVETK</sequence>
<protein>
    <submittedName>
        <fullName evidence="1">Uncharacterized protein</fullName>
    </submittedName>
</protein>
<reference evidence="1 2" key="1">
    <citation type="submission" date="2024-01" db="EMBL/GenBank/DDBJ databases">
        <title>Genome assemblies of Stephania.</title>
        <authorList>
            <person name="Yang L."/>
        </authorList>
    </citation>
    <scope>NUCLEOTIDE SEQUENCE [LARGE SCALE GENOMIC DNA]</scope>
    <source>
        <strain evidence="1">QJT</strain>
        <tissue evidence="1">Leaf</tissue>
    </source>
</reference>
<accession>A0AAP0HET3</accession>
<gene>
    <name evidence="1" type="ORF">Sjap_026149</name>
</gene>